<dbReference type="RefSeq" id="WP_191618358.1">
    <property type="nucleotide sequence ID" value="NZ_JACYFG010000040.1"/>
</dbReference>
<dbReference type="Gene3D" id="3.30.360.10">
    <property type="entry name" value="Dihydrodipicolinate Reductase, domain 2"/>
    <property type="match status" value="1"/>
</dbReference>
<evidence type="ECO:0000313" key="2">
    <source>
        <dbReference type="EMBL" id="MBD5781259.1"/>
    </source>
</evidence>
<reference evidence="2" key="1">
    <citation type="submission" date="2020-09" db="EMBL/GenBank/DDBJ databases">
        <title>Pelagicoccus enzymogenes sp. nov. with an EPS production, isolated from marine sediment.</title>
        <authorList>
            <person name="Feng X."/>
        </authorList>
    </citation>
    <scope>NUCLEOTIDE SEQUENCE</scope>
    <source>
        <strain evidence="2">NFK12</strain>
    </source>
</reference>
<proteinExistence type="predicted"/>
<keyword evidence="3" id="KW-1185">Reference proteome</keyword>
<dbReference type="InterPro" id="IPR000683">
    <property type="entry name" value="Gfo/Idh/MocA-like_OxRdtase_N"/>
</dbReference>
<feature type="domain" description="Gfo/Idh/MocA-like oxidoreductase N-terminal" evidence="1">
    <location>
        <begin position="6"/>
        <end position="136"/>
    </location>
</feature>
<protein>
    <submittedName>
        <fullName evidence="2">Gfo/Idh/MocA family oxidoreductase</fullName>
    </submittedName>
</protein>
<dbReference type="SUPFAM" id="SSF55347">
    <property type="entry name" value="Glyceraldehyde-3-phosphate dehydrogenase-like, C-terminal domain"/>
    <property type="match status" value="1"/>
</dbReference>
<dbReference type="Pfam" id="PF01408">
    <property type="entry name" value="GFO_IDH_MocA"/>
    <property type="match status" value="1"/>
</dbReference>
<comment type="caution">
    <text evidence="2">The sequence shown here is derived from an EMBL/GenBank/DDBJ whole genome shotgun (WGS) entry which is preliminary data.</text>
</comment>
<evidence type="ECO:0000259" key="1">
    <source>
        <dbReference type="Pfam" id="PF01408"/>
    </source>
</evidence>
<sequence length="341" mass="37522">MLRSCIIGTGRIASSLEKDPLRPAGGTHAGAYHAHDGVQLIAGADTLPAALEEFGADWGIANEHLYSDYRHLLARERIDIASICAYAPQRLEMAQAALEAGAKGLWLEKALGCSIAEGEAIQAALQRHQATAVVDYPRRARAPFRKIKDLIETEVYGRLQSVTCHMTHQLIHTGTHAFDVLRYWCGEAVSVSGKLENGYGTEDLIKDQGGRATIEFSNGTVAFVSAYRKKYYIFQFDLIFDQARILIGNDIAKVYRPAASKLYSGFKELFEEPEYHWGATYPRDMLPELLHSMRTGEPPLYSVANAIEALRIALAIFASDAAGGKALAPFSVDPQLRIESH</sequence>
<dbReference type="EMBL" id="JACYFG010000040">
    <property type="protein sequence ID" value="MBD5781259.1"/>
    <property type="molecule type" value="Genomic_DNA"/>
</dbReference>
<dbReference type="Proteomes" id="UP000622317">
    <property type="component" value="Unassembled WGS sequence"/>
</dbReference>
<dbReference type="InterPro" id="IPR051317">
    <property type="entry name" value="Gfo/Idh/MocA_oxidoreduct"/>
</dbReference>
<dbReference type="Gene3D" id="3.40.50.720">
    <property type="entry name" value="NAD(P)-binding Rossmann-like Domain"/>
    <property type="match status" value="1"/>
</dbReference>
<accession>A0A927IIW5</accession>
<dbReference type="SUPFAM" id="SSF51735">
    <property type="entry name" value="NAD(P)-binding Rossmann-fold domains"/>
    <property type="match status" value="1"/>
</dbReference>
<organism evidence="2 3">
    <name type="scientific">Pelagicoccus enzymogenes</name>
    <dbReference type="NCBI Taxonomy" id="2773457"/>
    <lineage>
        <taxon>Bacteria</taxon>
        <taxon>Pseudomonadati</taxon>
        <taxon>Verrucomicrobiota</taxon>
        <taxon>Opitutia</taxon>
        <taxon>Puniceicoccales</taxon>
        <taxon>Pelagicoccaceae</taxon>
        <taxon>Pelagicoccus</taxon>
    </lineage>
</organism>
<dbReference type="AlphaFoldDB" id="A0A927IIW5"/>
<dbReference type="PANTHER" id="PTHR43708">
    <property type="entry name" value="CONSERVED EXPRESSED OXIDOREDUCTASE (EUROFUNG)"/>
    <property type="match status" value="1"/>
</dbReference>
<dbReference type="GO" id="GO:0000166">
    <property type="term" value="F:nucleotide binding"/>
    <property type="evidence" value="ECO:0007669"/>
    <property type="project" value="InterPro"/>
</dbReference>
<dbReference type="PANTHER" id="PTHR43708:SF8">
    <property type="entry name" value="OXIDOREDUCTASE"/>
    <property type="match status" value="1"/>
</dbReference>
<name>A0A927IIW5_9BACT</name>
<evidence type="ECO:0000313" key="3">
    <source>
        <dbReference type="Proteomes" id="UP000622317"/>
    </source>
</evidence>
<gene>
    <name evidence="2" type="ORF">IEN85_17295</name>
</gene>
<dbReference type="InterPro" id="IPR036291">
    <property type="entry name" value="NAD(P)-bd_dom_sf"/>
</dbReference>